<dbReference type="HOGENOM" id="CLU_001265_30_1_1"/>
<dbReference type="GO" id="GO:0005351">
    <property type="term" value="F:carbohydrate:proton symporter activity"/>
    <property type="evidence" value="ECO:0007669"/>
    <property type="project" value="TreeGrafter"/>
</dbReference>
<reference evidence="11" key="1">
    <citation type="journal article" date="2011" name="Genome Biol.">
        <title>Comparative and functional genomics provide insights into the pathogenicity of dermatophytic fungi.</title>
        <authorList>
            <person name="Burmester A."/>
            <person name="Shelest E."/>
            <person name="Gloeckner G."/>
            <person name="Heddergott C."/>
            <person name="Schindler S."/>
            <person name="Staib P."/>
            <person name="Heidel A."/>
            <person name="Felder M."/>
            <person name="Petzold A."/>
            <person name="Szafranski K."/>
            <person name="Feuermann M."/>
            <person name="Pedruzzi I."/>
            <person name="Priebe S."/>
            <person name="Groth M."/>
            <person name="Winkler R."/>
            <person name="Li W."/>
            <person name="Kniemeyer O."/>
            <person name="Schroeckh V."/>
            <person name="Hertweck C."/>
            <person name="Hube B."/>
            <person name="White T.C."/>
            <person name="Platzer M."/>
            <person name="Guthke R."/>
            <person name="Heitman J."/>
            <person name="Woestemeyer J."/>
            <person name="Zipfel P.F."/>
            <person name="Monod M."/>
            <person name="Brakhage A.A."/>
        </authorList>
    </citation>
    <scope>NUCLEOTIDE SEQUENCE [LARGE SCALE GENOMIC DNA]</scope>
    <source>
        <strain evidence="11">HKI 0517</strain>
    </source>
</reference>
<feature type="transmembrane region" description="Helical" evidence="8">
    <location>
        <begin position="190"/>
        <end position="211"/>
    </location>
</feature>
<dbReference type="GO" id="GO:0016020">
    <property type="term" value="C:membrane"/>
    <property type="evidence" value="ECO:0007669"/>
    <property type="project" value="UniProtKB-SubCell"/>
</dbReference>
<feature type="transmembrane region" description="Helical" evidence="8">
    <location>
        <begin position="300"/>
        <end position="322"/>
    </location>
</feature>
<dbReference type="NCBIfam" id="TIGR00879">
    <property type="entry name" value="SP"/>
    <property type="match status" value="1"/>
</dbReference>
<feature type="transmembrane region" description="Helical" evidence="8">
    <location>
        <begin position="528"/>
        <end position="549"/>
    </location>
</feature>
<feature type="transmembrane region" description="Helical" evidence="8">
    <location>
        <begin position="500"/>
        <end position="521"/>
    </location>
</feature>
<keyword evidence="6 8" id="KW-0472">Membrane</keyword>
<keyword evidence="4 8" id="KW-0812">Transmembrane</keyword>
<evidence type="ECO:0000256" key="7">
    <source>
        <dbReference type="SAM" id="MobiDB-lite"/>
    </source>
</evidence>
<dbReference type="CDD" id="cd17356">
    <property type="entry name" value="MFS_HXT"/>
    <property type="match status" value="1"/>
</dbReference>
<sequence>MEEAWRKRLHQRRLREAEEDEEKDGTSSQRPAAREKERKEKKKKKQRRPRAASHGTRSLHLTDHYWSKEIRAGREAKIVILKDGVLPACVSVLSPSPSLSSLSLEEAKEAEEEAEEAKRKKKKRELPRFISRFISRSPGQSRLQVFHIYLQHPRTSGTATSSQQHLHSNISRMAGTTDVSRVEAPVTLKAYFMCAFAAFGGIFFGFDSGYINGVMGMEYFITLFTGLKKSDFPPPHEDKFALPSWQKSMITSILSAGTFFGSIVAGDLADIIGRRTTIIAGCGIFIVGVILQTASAGLNLLVAGRLIAGIGVGFVSAIIVLYMSEIAPRKVRGAIVSGYQFCITVGLLLASCVDYGTQSRQDSGSYRIPIALQMLWALILAGGLFLLPESPRYFVKKGKLEDAQTVLARLRGQDRDSDYIREELAEIVANHEYEMQAVPAGYWASWMHCFSGSLFNPASNIRRIILGTALQMFQQFTGINFIFYFGTTFFQDLGTIDNPFLIGLITTLVNVCSTPVSFWTIERFGRRALLIWGAIGMFTCEFIVAIVGVTDGENRKAVQGMIALICLYIFFFASTWGPGAWVVIGEIYPLPIRSRGVGLSTASNWLWNCIISVITPFLVGTDKANLGAKVFFIWGSLCVGCFLYAFFLIPETKGLTLEQVDKMMEETTPIKSSKWKPHTTFAAEMGHVATAAADEKNAVLDAAADSAV</sequence>
<feature type="transmembrane region" description="Helical" evidence="8">
    <location>
        <begin position="631"/>
        <end position="649"/>
    </location>
</feature>
<dbReference type="PRINTS" id="PR00171">
    <property type="entry name" value="SUGRTRNSPORT"/>
</dbReference>
<dbReference type="InterPro" id="IPR005828">
    <property type="entry name" value="MFS_sugar_transport-like"/>
</dbReference>
<evidence type="ECO:0000313" key="10">
    <source>
        <dbReference type="EMBL" id="EFE37830.1"/>
    </source>
</evidence>
<dbReference type="InterPro" id="IPR036259">
    <property type="entry name" value="MFS_trans_sf"/>
</dbReference>
<dbReference type="EMBL" id="ACYE01000446">
    <property type="protein sequence ID" value="EFE37830.1"/>
    <property type="molecule type" value="Genomic_DNA"/>
</dbReference>
<keyword evidence="5 8" id="KW-1133">Transmembrane helix</keyword>
<dbReference type="InterPro" id="IPR005829">
    <property type="entry name" value="Sugar_transporter_CS"/>
</dbReference>
<dbReference type="Gene3D" id="1.20.1250.20">
    <property type="entry name" value="MFS general substrate transporter like domains"/>
    <property type="match status" value="1"/>
</dbReference>
<feature type="transmembrane region" description="Helical" evidence="8">
    <location>
        <begin position="464"/>
        <end position="485"/>
    </location>
</feature>
<keyword evidence="3" id="KW-0813">Transport</keyword>
<evidence type="ECO:0000256" key="5">
    <source>
        <dbReference type="ARBA" id="ARBA00022989"/>
    </source>
</evidence>
<dbReference type="SUPFAM" id="SSF103473">
    <property type="entry name" value="MFS general substrate transporter"/>
    <property type="match status" value="1"/>
</dbReference>
<dbReference type="KEGG" id="tve:TRV_07488"/>
<dbReference type="OrthoDB" id="6612291at2759"/>
<evidence type="ECO:0000256" key="3">
    <source>
        <dbReference type="ARBA" id="ARBA00022448"/>
    </source>
</evidence>
<evidence type="ECO:0000256" key="1">
    <source>
        <dbReference type="ARBA" id="ARBA00004141"/>
    </source>
</evidence>
<comment type="caution">
    <text evidence="10">The sequence shown here is derived from an EMBL/GenBank/DDBJ whole genome shotgun (WGS) entry which is preliminary data.</text>
</comment>
<comment type="subcellular location">
    <subcellularLocation>
        <location evidence="1">Membrane</location>
        <topology evidence="1">Multi-pass membrane protein</topology>
    </subcellularLocation>
</comment>
<feature type="domain" description="Major facilitator superfamily (MFS) profile" evidence="9">
    <location>
        <begin position="193"/>
        <end position="653"/>
    </location>
</feature>
<feature type="region of interest" description="Disordered" evidence="7">
    <location>
        <begin position="1"/>
        <end position="60"/>
    </location>
</feature>
<feature type="compositionally biased region" description="Basic residues" evidence="7">
    <location>
        <begin position="39"/>
        <end position="51"/>
    </location>
</feature>
<dbReference type="PROSITE" id="PS00217">
    <property type="entry name" value="SUGAR_TRANSPORT_2"/>
    <property type="match status" value="1"/>
</dbReference>
<organism evidence="10 11">
    <name type="scientific">Trichophyton verrucosum (strain HKI 0517)</name>
    <dbReference type="NCBI Taxonomy" id="663202"/>
    <lineage>
        <taxon>Eukaryota</taxon>
        <taxon>Fungi</taxon>
        <taxon>Dikarya</taxon>
        <taxon>Ascomycota</taxon>
        <taxon>Pezizomycotina</taxon>
        <taxon>Eurotiomycetes</taxon>
        <taxon>Eurotiomycetidae</taxon>
        <taxon>Onygenales</taxon>
        <taxon>Arthrodermataceae</taxon>
        <taxon>Trichophyton</taxon>
    </lineage>
</organism>
<dbReference type="PROSITE" id="PS50850">
    <property type="entry name" value="MFS"/>
    <property type="match status" value="1"/>
</dbReference>
<feature type="transmembrane region" description="Helical" evidence="8">
    <location>
        <begin position="249"/>
        <end position="269"/>
    </location>
</feature>
<dbReference type="AlphaFoldDB" id="D4DJY0"/>
<gene>
    <name evidence="10" type="ORF">TRV_07488</name>
</gene>
<dbReference type="RefSeq" id="XP_003018475.1">
    <property type="nucleotide sequence ID" value="XM_003018429.1"/>
</dbReference>
<feature type="transmembrane region" description="Helical" evidence="8">
    <location>
        <begin position="276"/>
        <end position="294"/>
    </location>
</feature>
<evidence type="ECO:0000256" key="6">
    <source>
        <dbReference type="ARBA" id="ARBA00023136"/>
    </source>
</evidence>
<dbReference type="GeneID" id="9584403"/>
<evidence type="ECO:0000313" key="11">
    <source>
        <dbReference type="Proteomes" id="UP000008383"/>
    </source>
</evidence>
<feature type="transmembrane region" description="Helical" evidence="8">
    <location>
        <begin position="561"/>
        <end position="584"/>
    </location>
</feature>
<evidence type="ECO:0000256" key="8">
    <source>
        <dbReference type="SAM" id="Phobius"/>
    </source>
</evidence>
<dbReference type="Pfam" id="PF00083">
    <property type="entry name" value="Sugar_tr"/>
    <property type="match status" value="1"/>
</dbReference>
<dbReference type="PANTHER" id="PTHR48022">
    <property type="entry name" value="PLASTIDIC GLUCOSE TRANSPORTER 4"/>
    <property type="match status" value="1"/>
</dbReference>
<dbReference type="InterPro" id="IPR020846">
    <property type="entry name" value="MFS_dom"/>
</dbReference>
<dbReference type="InterPro" id="IPR050360">
    <property type="entry name" value="MFS_Sugar_Transporters"/>
</dbReference>
<accession>D4DJY0</accession>
<comment type="similarity">
    <text evidence="2">Belongs to the major facilitator superfamily. Sugar transporter (TC 2.A.1.1) family.</text>
</comment>
<evidence type="ECO:0000256" key="2">
    <source>
        <dbReference type="ARBA" id="ARBA00010992"/>
    </source>
</evidence>
<evidence type="ECO:0000259" key="9">
    <source>
        <dbReference type="PROSITE" id="PS50850"/>
    </source>
</evidence>
<proteinExistence type="inferred from homology"/>
<dbReference type="PROSITE" id="PS00216">
    <property type="entry name" value="SUGAR_TRANSPORT_1"/>
    <property type="match status" value="2"/>
</dbReference>
<name>D4DJY0_TRIVH</name>
<feature type="transmembrane region" description="Helical" evidence="8">
    <location>
        <begin position="334"/>
        <end position="356"/>
    </location>
</feature>
<evidence type="ECO:0000256" key="4">
    <source>
        <dbReference type="ARBA" id="ARBA00022692"/>
    </source>
</evidence>
<dbReference type="Proteomes" id="UP000008383">
    <property type="component" value="Unassembled WGS sequence"/>
</dbReference>
<dbReference type="PANTHER" id="PTHR48022:SF6">
    <property type="entry name" value="MSTA PROTEIN-RELATED"/>
    <property type="match status" value="1"/>
</dbReference>
<protein>
    <submittedName>
        <fullName evidence="10">MFS monosaccharide transporter, putative</fullName>
    </submittedName>
</protein>
<keyword evidence="11" id="KW-1185">Reference proteome</keyword>
<dbReference type="FunFam" id="1.20.1250.20:FF:000180">
    <property type="entry name" value="MFS monosaccharide transporter"/>
    <property type="match status" value="1"/>
</dbReference>
<dbReference type="InterPro" id="IPR003663">
    <property type="entry name" value="Sugar/inositol_transpt"/>
</dbReference>
<feature type="transmembrane region" description="Helical" evidence="8">
    <location>
        <begin position="368"/>
        <end position="387"/>
    </location>
</feature>
<feature type="transmembrane region" description="Helical" evidence="8">
    <location>
        <begin position="596"/>
        <end position="619"/>
    </location>
</feature>